<dbReference type="STRING" id="44576.SAMN05421881_101430"/>
<comment type="similarity">
    <text evidence="10">Belongs to the CRISPR-associated endonuclease Cas1 family.</text>
</comment>
<feature type="binding site" evidence="10">
    <location>
        <position position="160"/>
    </location>
    <ligand>
        <name>Mn(2+)</name>
        <dbReference type="ChEBI" id="CHEBI:29035"/>
    </ligand>
</feature>
<dbReference type="EC" id="3.1.-.-" evidence="10"/>
<dbReference type="RefSeq" id="WP_090412896.1">
    <property type="nucleotide sequence ID" value="NZ_FNOY01000014.1"/>
</dbReference>
<dbReference type="InterPro" id="IPR002729">
    <property type="entry name" value="CRISPR-assoc_Cas1"/>
</dbReference>
<name>A0A1H3G7Y9_9PROT</name>
<keyword evidence="7 10" id="KW-0238">DNA-binding</keyword>
<evidence type="ECO:0000256" key="8">
    <source>
        <dbReference type="ARBA" id="ARBA00023211"/>
    </source>
</evidence>
<comment type="cofactor">
    <cofactor evidence="10">
        <name>Mg(2+)</name>
        <dbReference type="ChEBI" id="CHEBI:18420"/>
    </cofactor>
    <cofactor evidence="10">
        <name>Mn(2+)</name>
        <dbReference type="ChEBI" id="CHEBI:29035"/>
    </cofactor>
</comment>
<evidence type="ECO:0000256" key="1">
    <source>
        <dbReference type="ARBA" id="ARBA00022722"/>
    </source>
</evidence>
<dbReference type="Pfam" id="PF01867">
    <property type="entry name" value="Cas_Cas1"/>
    <property type="match status" value="1"/>
</dbReference>
<evidence type="ECO:0000256" key="5">
    <source>
        <dbReference type="ARBA" id="ARBA00022842"/>
    </source>
</evidence>
<dbReference type="GO" id="GO:0051607">
    <property type="term" value="P:defense response to virus"/>
    <property type="evidence" value="ECO:0007669"/>
    <property type="project" value="UniProtKB-UniRule"/>
</dbReference>
<evidence type="ECO:0000256" key="2">
    <source>
        <dbReference type="ARBA" id="ARBA00022723"/>
    </source>
</evidence>
<protein>
    <recommendedName>
        <fullName evidence="10">CRISPR-associated endonuclease Cas1</fullName>
        <ecNumber evidence="10">3.1.-.-</ecNumber>
    </recommendedName>
</protein>
<evidence type="ECO:0000256" key="10">
    <source>
        <dbReference type="HAMAP-Rule" id="MF_01470"/>
    </source>
</evidence>
<evidence type="ECO:0000256" key="4">
    <source>
        <dbReference type="ARBA" id="ARBA00022801"/>
    </source>
</evidence>
<dbReference type="Gene3D" id="1.20.120.920">
    <property type="entry name" value="CRISPR-associated endonuclease Cas1, C-terminal domain"/>
    <property type="match status" value="1"/>
</dbReference>
<comment type="function">
    <text evidence="10">CRISPR (clustered regularly interspaced short palindromic repeat), is an adaptive immune system that provides protection against mobile genetic elements (viruses, transposable elements and conjugative plasmids). CRISPR clusters contain spacers, sequences complementary to antecedent mobile elements, and target invading nucleic acids. CRISPR clusters are transcribed and processed into CRISPR RNA (crRNA). Acts as a dsDNA endonuclease. Involved in the integration of spacer DNA into the CRISPR cassette.</text>
</comment>
<dbReference type="InterPro" id="IPR042206">
    <property type="entry name" value="CRISPR-assoc_Cas1_C"/>
</dbReference>
<feature type="binding site" evidence="10">
    <location>
        <position position="240"/>
    </location>
    <ligand>
        <name>Mn(2+)</name>
        <dbReference type="ChEBI" id="CHEBI:29035"/>
    </ligand>
</feature>
<evidence type="ECO:0000256" key="6">
    <source>
        <dbReference type="ARBA" id="ARBA00023118"/>
    </source>
</evidence>
<evidence type="ECO:0000256" key="7">
    <source>
        <dbReference type="ARBA" id="ARBA00023125"/>
    </source>
</evidence>
<sequence>MTSLYVDRRGVELELDGDALVFREQGTRTGTVPIAPLSRVFLRGDVRLQTSVLGKLGERGIGVIILSGRKAEPTMLLARPHNDAARRVAQYRLSDDAAFCLAFSRSLVFDKVSAQRDYAQGLREIALAHRYELTLVLRTLDQILPRIAQMPTIAALRGIEGAASAAHFKGIAAIAAPRLNFSQRNRRPPRDPLNAVLSLGYTLLHTEAVLALHGAGLDPFIGFYHQLDFGRESLACDLVEPIRIEVDSFALQLFRKEILKPEFFTTSEKGCFMGKNGRVAFYTEWERQAERLRKILTAHITKLTERLTPAPSGITRDNGDI</sequence>
<dbReference type="EMBL" id="FNOY01000014">
    <property type="protein sequence ID" value="SDX98768.1"/>
    <property type="molecule type" value="Genomic_DNA"/>
</dbReference>
<comment type="subunit">
    <text evidence="9 10">Homodimer, forms a heterotetramer with a Cas2 homodimer.</text>
</comment>
<keyword evidence="1 10" id="KW-0540">Nuclease</keyword>
<keyword evidence="12" id="KW-1185">Reference proteome</keyword>
<evidence type="ECO:0000256" key="3">
    <source>
        <dbReference type="ARBA" id="ARBA00022759"/>
    </source>
</evidence>
<dbReference type="InterPro" id="IPR042211">
    <property type="entry name" value="CRISPR-assoc_Cas1_N"/>
</dbReference>
<keyword evidence="6 10" id="KW-0051">Antiviral defense</keyword>
<dbReference type="InterPro" id="IPR050646">
    <property type="entry name" value="Cas1"/>
</dbReference>
<keyword evidence="4 10" id="KW-0378">Hydrolase</keyword>
<dbReference type="PANTHER" id="PTHR34353:SF2">
    <property type="entry name" value="CRISPR-ASSOCIATED ENDONUCLEASE CAS1 1"/>
    <property type="match status" value="1"/>
</dbReference>
<dbReference type="GO" id="GO:0003677">
    <property type="term" value="F:DNA binding"/>
    <property type="evidence" value="ECO:0007669"/>
    <property type="project" value="UniProtKB-KW"/>
</dbReference>
<evidence type="ECO:0000313" key="11">
    <source>
        <dbReference type="EMBL" id="SDX98768.1"/>
    </source>
</evidence>
<dbReference type="PANTHER" id="PTHR34353">
    <property type="entry name" value="CRISPR-ASSOCIATED ENDONUCLEASE CAS1 1"/>
    <property type="match status" value="1"/>
</dbReference>
<dbReference type="OrthoDB" id="9803119at2"/>
<reference evidence="11 12" key="1">
    <citation type="submission" date="2016-10" db="EMBL/GenBank/DDBJ databases">
        <authorList>
            <person name="de Groot N.N."/>
        </authorList>
    </citation>
    <scope>NUCLEOTIDE SEQUENCE [LARGE SCALE GENOMIC DNA]</scope>
    <source>
        <strain evidence="11 12">Nm1</strain>
    </source>
</reference>
<dbReference type="NCBIfam" id="TIGR00287">
    <property type="entry name" value="cas1"/>
    <property type="match status" value="1"/>
</dbReference>
<gene>
    <name evidence="10" type="primary">cas1</name>
    <name evidence="11" type="ORF">SAMN05421881_101430</name>
</gene>
<dbReference type="Proteomes" id="UP000198640">
    <property type="component" value="Unassembled WGS sequence"/>
</dbReference>
<evidence type="ECO:0000256" key="9">
    <source>
        <dbReference type="ARBA" id="ARBA00038592"/>
    </source>
</evidence>
<dbReference type="CDD" id="cd09634">
    <property type="entry name" value="Cas1_I-II-III"/>
    <property type="match status" value="1"/>
</dbReference>
<keyword evidence="3 10" id="KW-0255">Endonuclease</keyword>
<dbReference type="HAMAP" id="MF_01470">
    <property type="entry name" value="Cas1"/>
    <property type="match status" value="1"/>
</dbReference>
<dbReference type="GO" id="GO:0043571">
    <property type="term" value="P:maintenance of CRISPR repeat elements"/>
    <property type="evidence" value="ECO:0007669"/>
    <property type="project" value="UniProtKB-UniRule"/>
</dbReference>
<dbReference type="GO" id="GO:0046872">
    <property type="term" value="F:metal ion binding"/>
    <property type="evidence" value="ECO:0007669"/>
    <property type="project" value="UniProtKB-UniRule"/>
</dbReference>
<dbReference type="AlphaFoldDB" id="A0A1H3G7Y9"/>
<accession>A0A1H3G7Y9</accession>
<proteinExistence type="inferred from homology"/>
<keyword evidence="8 10" id="KW-0464">Manganese</keyword>
<dbReference type="GO" id="GO:0016787">
    <property type="term" value="F:hydrolase activity"/>
    <property type="evidence" value="ECO:0007669"/>
    <property type="project" value="UniProtKB-KW"/>
</dbReference>
<keyword evidence="2 10" id="KW-0479">Metal-binding</keyword>
<organism evidence="11 12">
    <name type="scientific">Nitrosomonas halophila</name>
    <dbReference type="NCBI Taxonomy" id="44576"/>
    <lineage>
        <taxon>Bacteria</taxon>
        <taxon>Pseudomonadati</taxon>
        <taxon>Pseudomonadota</taxon>
        <taxon>Betaproteobacteria</taxon>
        <taxon>Nitrosomonadales</taxon>
        <taxon>Nitrosomonadaceae</taxon>
        <taxon>Nitrosomonas</taxon>
    </lineage>
</organism>
<dbReference type="GO" id="GO:0004519">
    <property type="term" value="F:endonuclease activity"/>
    <property type="evidence" value="ECO:0007669"/>
    <property type="project" value="UniProtKB-UniRule"/>
</dbReference>
<dbReference type="Gene3D" id="3.100.10.20">
    <property type="entry name" value="CRISPR-associated endonuclease Cas1, N-terminal domain"/>
    <property type="match status" value="1"/>
</dbReference>
<feature type="binding site" evidence="10">
    <location>
        <position position="225"/>
    </location>
    <ligand>
        <name>Mn(2+)</name>
        <dbReference type="ChEBI" id="CHEBI:29035"/>
    </ligand>
</feature>
<evidence type="ECO:0000313" key="12">
    <source>
        <dbReference type="Proteomes" id="UP000198640"/>
    </source>
</evidence>
<keyword evidence="5 10" id="KW-0460">Magnesium</keyword>